<feature type="compositionally biased region" description="Polar residues" evidence="1">
    <location>
        <begin position="16"/>
        <end position="34"/>
    </location>
</feature>
<feature type="compositionally biased region" description="Acidic residues" evidence="1">
    <location>
        <begin position="116"/>
        <end position="146"/>
    </location>
</feature>
<dbReference type="AlphaFoldDB" id="A0A7J9GA47"/>
<evidence type="ECO:0000313" key="3">
    <source>
        <dbReference type="Proteomes" id="UP000593560"/>
    </source>
</evidence>
<name>A0A7J9GA47_9ROSI</name>
<dbReference type="EMBL" id="JABFAD010000003">
    <property type="protein sequence ID" value="MBA0794452.1"/>
    <property type="molecule type" value="Genomic_DNA"/>
</dbReference>
<gene>
    <name evidence="2" type="ORF">Gohar_018780</name>
</gene>
<dbReference type="Proteomes" id="UP000593560">
    <property type="component" value="Unassembled WGS sequence"/>
</dbReference>
<feature type="compositionally biased region" description="Polar residues" evidence="1">
    <location>
        <begin position="90"/>
        <end position="99"/>
    </location>
</feature>
<keyword evidence="3" id="KW-1185">Reference proteome</keyword>
<protein>
    <submittedName>
        <fullName evidence="2">Uncharacterized protein</fullName>
    </submittedName>
</protein>
<feature type="region of interest" description="Disordered" evidence="1">
    <location>
        <begin position="85"/>
        <end position="146"/>
    </location>
</feature>
<accession>A0A7J9GA47</accession>
<reference evidence="2 3" key="1">
    <citation type="journal article" date="2019" name="Genome Biol. Evol.">
        <title>Insights into the evolution of the New World diploid cottons (Gossypium, subgenus Houzingenia) based on genome sequencing.</title>
        <authorList>
            <person name="Grover C.E."/>
            <person name="Arick M.A. 2nd"/>
            <person name="Thrash A."/>
            <person name="Conover J.L."/>
            <person name="Sanders W.S."/>
            <person name="Peterson D.G."/>
            <person name="Frelichowski J.E."/>
            <person name="Scheffler J.A."/>
            <person name="Scheffler B.E."/>
            <person name="Wendel J.F."/>
        </authorList>
    </citation>
    <scope>NUCLEOTIDE SEQUENCE [LARGE SCALE GENOMIC DNA]</scope>
    <source>
        <strain evidence="2">0</strain>
        <tissue evidence="2">Leaf</tissue>
    </source>
</reference>
<evidence type="ECO:0000313" key="2">
    <source>
        <dbReference type="EMBL" id="MBA0794452.1"/>
    </source>
</evidence>
<dbReference type="OrthoDB" id="10511072at2759"/>
<feature type="region of interest" description="Disordered" evidence="1">
    <location>
        <begin position="1"/>
        <end position="44"/>
    </location>
</feature>
<evidence type="ECO:0000256" key="1">
    <source>
        <dbReference type="SAM" id="MobiDB-lite"/>
    </source>
</evidence>
<proteinExistence type="predicted"/>
<comment type="caution">
    <text evidence="2">The sequence shown here is derived from an EMBL/GenBank/DDBJ whole genome shotgun (WGS) entry which is preliminary data.</text>
</comment>
<sequence>MRPRSGVHASSSSSSAPTPNTIPTGAPPSNQYTPPSLGPYYMPLRTITPMYPPPPTILTLYPQLGYLTPPTSRPIVLQTPPASLFFKDGSCSQPPINTTDDIRWKPRTQLQSSTEERDEDEDQDGGGIGGEDEDEDEDEDDVEPEP</sequence>
<organism evidence="2 3">
    <name type="scientific">Gossypium harknessii</name>
    <dbReference type="NCBI Taxonomy" id="34285"/>
    <lineage>
        <taxon>Eukaryota</taxon>
        <taxon>Viridiplantae</taxon>
        <taxon>Streptophyta</taxon>
        <taxon>Embryophyta</taxon>
        <taxon>Tracheophyta</taxon>
        <taxon>Spermatophyta</taxon>
        <taxon>Magnoliopsida</taxon>
        <taxon>eudicotyledons</taxon>
        <taxon>Gunneridae</taxon>
        <taxon>Pentapetalae</taxon>
        <taxon>rosids</taxon>
        <taxon>malvids</taxon>
        <taxon>Malvales</taxon>
        <taxon>Malvaceae</taxon>
        <taxon>Malvoideae</taxon>
        <taxon>Gossypium</taxon>
    </lineage>
</organism>